<reference evidence="12" key="1">
    <citation type="submission" date="2017-04" db="EMBL/GenBank/DDBJ databases">
        <authorList>
            <person name="Varghese N."/>
            <person name="Submissions S."/>
        </authorList>
    </citation>
    <scope>NUCLEOTIDE SEQUENCE [LARGE SCALE GENOMIC DNA]</scope>
    <source>
        <strain evidence="12">Dd16</strain>
    </source>
</reference>
<dbReference type="CDD" id="cd04455">
    <property type="entry name" value="S1_NusA"/>
    <property type="match status" value="1"/>
</dbReference>
<dbReference type="InterPro" id="IPR036555">
    <property type="entry name" value="NusA_N_sf"/>
</dbReference>
<dbReference type="OrthoDB" id="9807233at2"/>
<sequence>MASQAPGAVSANKAELIAIADSVAREKLIDRMIVIEAMEDAIQRAARTRYGQEMDIRAKLDPNNGDLRLWRVVEVVEEVEDLYKQVNVEDAQKLKAGAVVGDFLVDPLPPIEFGRIQAQAAKQTIFQKVRDAERERQYEEFKDRAGEIITGVVKRVEFGHVVVDLGRAEGVIRRDQQIPREVVRVGDRTRSIILRVVRENRGPQIFLSRAHPDFMKKLFAQEVPEIYDGIIEIKAAARDPGSRAKIGVISHDSGIDPVGACVGMKGSRVQAVVQEMQGEKIDIIPWSEDTATFVVNALQPASVSRVVIDEEDDRIEVVVPDDQLSLAIGRRGQNVRLASQLSGKAIDILTEQDASEKRQREFVERSEMFQNELDVDETLAQLLVAEGFGALEEVAYVEADEIASIEGFDDELASELQSRAAEALERREEAAREERRGLGVEDALADMPYLTEAMLVTLGKAGIKTLDDLADLATDELVQKKRPEQRRQRESNRPEDKGGILTDYNLSDEQGNEIIMAARAHWFEDEPAAAEGEDAVAETSQ</sequence>
<evidence type="ECO:0000256" key="5">
    <source>
        <dbReference type="ARBA" id="ARBA00023015"/>
    </source>
</evidence>
<dbReference type="InterPro" id="IPR010995">
    <property type="entry name" value="DNA_repair_Rad51/TF_NusA_a-hlx"/>
</dbReference>
<evidence type="ECO:0000313" key="11">
    <source>
        <dbReference type="EMBL" id="SMF61618.1"/>
    </source>
</evidence>
<dbReference type="Pfam" id="PF00575">
    <property type="entry name" value="S1"/>
    <property type="match status" value="1"/>
</dbReference>
<dbReference type="HAMAP" id="MF_00945_B">
    <property type="entry name" value="NusA_B"/>
    <property type="match status" value="1"/>
</dbReference>
<dbReference type="EMBL" id="LT840185">
    <property type="protein sequence ID" value="SMF61618.1"/>
    <property type="molecule type" value="Genomic_DNA"/>
</dbReference>
<keyword evidence="8" id="KW-0175">Coiled coil</keyword>
<dbReference type="InterPro" id="IPR058582">
    <property type="entry name" value="KH_NusA_2nd"/>
</dbReference>
<keyword evidence="2 7" id="KW-0963">Cytoplasm</keyword>
<dbReference type="PROSITE" id="PS50126">
    <property type="entry name" value="S1"/>
    <property type="match status" value="1"/>
</dbReference>
<dbReference type="SUPFAM" id="SSF54814">
    <property type="entry name" value="Prokaryotic type KH domain (KH-domain type II)"/>
    <property type="match status" value="2"/>
</dbReference>
<dbReference type="Pfam" id="PF08529">
    <property type="entry name" value="NusA_N"/>
    <property type="match status" value="1"/>
</dbReference>
<evidence type="ECO:0000259" key="10">
    <source>
        <dbReference type="PROSITE" id="PS50126"/>
    </source>
</evidence>
<dbReference type="PROSITE" id="PS50084">
    <property type="entry name" value="KH_TYPE_1"/>
    <property type="match status" value="1"/>
</dbReference>
<dbReference type="InterPro" id="IPR004087">
    <property type="entry name" value="KH_dom"/>
</dbReference>
<dbReference type="FunFam" id="3.30.300.20:FF:000005">
    <property type="entry name" value="Transcription termination/antitermination protein NusA"/>
    <property type="match status" value="1"/>
</dbReference>
<dbReference type="GO" id="GO:0003723">
    <property type="term" value="F:RNA binding"/>
    <property type="evidence" value="ECO:0007669"/>
    <property type="project" value="UniProtKB-UniRule"/>
</dbReference>
<dbReference type="STRING" id="941907.SAMN06295910_0610"/>
<accession>A0A1X7FZS8</accession>
<dbReference type="Gene3D" id="3.30.300.20">
    <property type="match status" value="2"/>
</dbReference>
<comment type="function">
    <text evidence="7">Participates in both transcription termination and antitermination.</text>
</comment>
<comment type="subunit">
    <text evidence="7">Monomer. Binds directly to the core enzyme of the DNA-dependent RNA polymerase and to nascent RNA.</text>
</comment>
<dbReference type="InterPro" id="IPR010214">
    <property type="entry name" value="Tscrpt_termin_fac_NusA_C_rpt"/>
</dbReference>
<dbReference type="RefSeq" id="WP_085217462.1">
    <property type="nucleotide sequence ID" value="NZ_LT840185.1"/>
</dbReference>
<evidence type="ECO:0000256" key="1">
    <source>
        <dbReference type="ARBA" id="ARBA00022472"/>
    </source>
</evidence>
<dbReference type="GO" id="GO:0031564">
    <property type="term" value="P:transcription antitermination"/>
    <property type="evidence" value="ECO:0007669"/>
    <property type="project" value="UniProtKB-UniRule"/>
</dbReference>
<dbReference type="PANTHER" id="PTHR22648">
    <property type="entry name" value="TRANSCRIPTION TERMINATION FACTOR NUSA"/>
    <property type="match status" value="1"/>
</dbReference>
<dbReference type="InterPro" id="IPR009019">
    <property type="entry name" value="KH_sf_prok-type"/>
</dbReference>
<dbReference type="InterPro" id="IPR013735">
    <property type="entry name" value="TF_NusA_N"/>
</dbReference>
<keyword evidence="4 7" id="KW-0694">RNA-binding</keyword>
<dbReference type="SUPFAM" id="SSF50249">
    <property type="entry name" value="Nucleic acid-binding proteins"/>
    <property type="match status" value="1"/>
</dbReference>
<dbReference type="GO" id="GO:0006353">
    <property type="term" value="P:DNA-templated transcription termination"/>
    <property type="evidence" value="ECO:0007669"/>
    <property type="project" value="UniProtKB-UniRule"/>
</dbReference>
<proteinExistence type="inferred from homology"/>
<dbReference type="SMART" id="SM00322">
    <property type="entry name" value="KH"/>
    <property type="match status" value="2"/>
</dbReference>
<keyword evidence="12" id="KW-1185">Reference proteome</keyword>
<dbReference type="Proteomes" id="UP000192934">
    <property type="component" value="Chromosome I"/>
</dbReference>
<dbReference type="InterPro" id="IPR010213">
    <property type="entry name" value="TF_NusA"/>
</dbReference>
<evidence type="ECO:0000256" key="2">
    <source>
        <dbReference type="ARBA" id="ARBA00022490"/>
    </source>
</evidence>
<dbReference type="SMART" id="SM00316">
    <property type="entry name" value="S1"/>
    <property type="match status" value="1"/>
</dbReference>
<keyword evidence="6 7" id="KW-0804">Transcription</keyword>
<dbReference type="Gene3D" id="1.10.150.20">
    <property type="entry name" value="5' to 3' exonuclease, C-terminal subdomain"/>
    <property type="match status" value="2"/>
</dbReference>
<protein>
    <recommendedName>
        <fullName evidence="7">Transcription termination/antitermination protein NusA</fullName>
    </recommendedName>
</protein>
<feature type="region of interest" description="Disordered" evidence="9">
    <location>
        <begin position="481"/>
        <end position="506"/>
    </location>
</feature>
<dbReference type="GO" id="GO:0000166">
    <property type="term" value="F:nucleotide binding"/>
    <property type="evidence" value="ECO:0007669"/>
    <property type="project" value="InterPro"/>
</dbReference>
<dbReference type="GO" id="GO:0003700">
    <property type="term" value="F:DNA-binding transcription factor activity"/>
    <property type="evidence" value="ECO:0007669"/>
    <property type="project" value="InterPro"/>
</dbReference>
<dbReference type="Gene3D" id="3.30.1480.10">
    <property type="entry name" value="NusA, N-terminal domain"/>
    <property type="match status" value="1"/>
</dbReference>
<dbReference type="FunFam" id="3.30.300.20:FF:000002">
    <property type="entry name" value="Transcription termination/antitermination protein NusA"/>
    <property type="match status" value="1"/>
</dbReference>
<evidence type="ECO:0000256" key="9">
    <source>
        <dbReference type="SAM" id="MobiDB-lite"/>
    </source>
</evidence>
<evidence type="ECO:0000256" key="4">
    <source>
        <dbReference type="ARBA" id="ARBA00022884"/>
    </source>
</evidence>
<evidence type="ECO:0000256" key="7">
    <source>
        <dbReference type="HAMAP-Rule" id="MF_00945"/>
    </source>
</evidence>
<evidence type="ECO:0000313" key="12">
    <source>
        <dbReference type="Proteomes" id="UP000192934"/>
    </source>
</evidence>
<comment type="similarity">
    <text evidence="7">Belongs to the NusA family.</text>
</comment>
<dbReference type="NCBIfam" id="TIGR01953">
    <property type="entry name" value="NusA"/>
    <property type="match status" value="1"/>
</dbReference>
<dbReference type="InterPro" id="IPR025249">
    <property type="entry name" value="TF_NusA_KH_1st"/>
</dbReference>
<feature type="compositionally biased region" description="Basic and acidic residues" evidence="9">
    <location>
        <begin position="481"/>
        <end position="498"/>
    </location>
</feature>
<dbReference type="Pfam" id="PF13184">
    <property type="entry name" value="KH_NusA_1st"/>
    <property type="match status" value="1"/>
</dbReference>
<dbReference type="InterPro" id="IPR012340">
    <property type="entry name" value="NA-bd_OB-fold"/>
</dbReference>
<dbReference type="GO" id="GO:0005829">
    <property type="term" value="C:cytosol"/>
    <property type="evidence" value="ECO:0007669"/>
    <property type="project" value="TreeGrafter"/>
</dbReference>
<dbReference type="SUPFAM" id="SSF47794">
    <property type="entry name" value="Rad51 N-terminal domain-like"/>
    <property type="match status" value="2"/>
</dbReference>
<dbReference type="CDD" id="cd02134">
    <property type="entry name" value="KH-II_NusA_rpt1"/>
    <property type="match status" value="1"/>
</dbReference>
<evidence type="ECO:0000256" key="6">
    <source>
        <dbReference type="ARBA" id="ARBA00023163"/>
    </source>
</evidence>
<keyword evidence="1 7" id="KW-0806">Transcription termination</keyword>
<dbReference type="NCBIfam" id="TIGR01954">
    <property type="entry name" value="nusA_Cterm_rpt"/>
    <property type="match status" value="1"/>
</dbReference>
<dbReference type="CDD" id="cd22529">
    <property type="entry name" value="KH-II_NusA_rpt2"/>
    <property type="match status" value="1"/>
</dbReference>
<feature type="domain" description="S1 motif" evidence="10">
    <location>
        <begin position="146"/>
        <end position="210"/>
    </location>
</feature>
<keyword evidence="3 7" id="KW-0889">Transcription antitermination</keyword>
<dbReference type="Gene3D" id="2.40.50.140">
    <property type="entry name" value="Nucleic acid-binding proteins"/>
    <property type="match status" value="1"/>
</dbReference>
<evidence type="ECO:0000256" key="8">
    <source>
        <dbReference type="SAM" id="Coils"/>
    </source>
</evidence>
<comment type="subcellular location">
    <subcellularLocation>
        <location evidence="7">Cytoplasm</location>
    </subcellularLocation>
</comment>
<dbReference type="InterPro" id="IPR030842">
    <property type="entry name" value="TF_NusA_bacterial"/>
</dbReference>
<keyword evidence="5 7" id="KW-0805">Transcription regulation</keyword>
<gene>
    <name evidence="7" type="primary">nusA</name>
    <name evidence="11" type="ORF">SAMN06295910_0610</name>
</gene>
<feature type="coiled-coil region" evidence="8">
    <location>
        <begin position="413"/>
        <end position="441"/>
    </location>
</feature>
<organism evidence="11 12">
    <name type="scientific">Allosphingosinicella indica</name>
    <dbReference type="NCBI Taxonomy" id="941907"/>
    <lineage>
        <taxon>Bacteria</taxon>
        <taxon>Pseudomonadati</taxon>
        <taxon>Pseudomonadota</taxon>
        <taxon>Alphaproteobacteria</taxon>
        <taxon>Sphingomonadales</taxon>
        <taxon>Sphingomonadaceae</taxon>
        <taxon>Allosphingosinicella</taxon>
    </lineage>
</organism>
<dbReference type="InterPro" id="IPR015946">
    <property type="entry name" value="KH_dom-like_a/b"/>
</dbReference>
<dbReference type="PANTHER" id="PTHR22648:SF0">
    <property type="entry name" value="TRANSCRIPTION TERMINATION_ANTITERMINATION PROTEIN NUSA"/>
    <property type="match status" value="1"/>
</dbReference>
<dbReference type="AlphaFoldDB" id="A0A1X7FZS8"/>
<dbReference type="Pfam" id="PF26594">
    <property type="entry name" value="KH_NusA_2nd"/>
    <property type="match status" value="1"/>
</dbReference>
<evidence type="ECO:0000256" key="3">
    <source>
        <dbReference type="ARBA" id="ARBA00022814"/>
    </source>
</evidence>
<dbReference type="SUPFAM" id="SSF69705">
    <property type="entry name" value="Transcription factor NusA, N-terminal domain"/>
    <property type="match status" value="1"/>
</dbReference>
<name>A0A1X7FZS8_9SPHN</name>
<dbReference type="InterPro" id="IPR003029">
    <property type="entry name" value="S1_domain"/>
</dbReference>